<feature type="domain" description="ATP-cone" evidence="8">
    <location>
        <begin position="49"/>
        <end position="139"/>
    </location>
</feature>
<dbReference type="InterPro" id="IPR003796">
    <property type="entry name" value="RNR_NrdR-like"/>
</dbReference>
<evidence type="ECO:0000259" key="8">
    <source>
        <dbReference type="PROSITE" id="PS51161"/>
    </source>
</evidence>
<dbReference type="PROSITE" id="PS51161">
    <property type="entry name" value="ATP_CONE"/>
    <property type="match status" value="1"/>
</dbReference>
<dbReference type="Pfam" id="PF22811">
    <property type="entry name" value="Zn_ribbon_NrdR"/>
    <property type="match status" value="1"/>
</dbReference>
<evidence type="ECO:0000313" key="9">
    <source>
        <dbReference type="EMBL" id="VAW77836.1"/>
    </source>
</evidence>
<dbReference type="InterPro" id="IPR055173">
    <property type="entry name" value="NrdR-like_N"/>
</dbReference>
<organism evidence="9">
    <name type="scientific">hydrothermal vent metagenome</name>
    <dbReference type="NCBI Taxonomy" id="652676"/>
    <lineage>
        <taxon>unclassified sequences</taxon>
        <taxon>metagenomes</taxon>
        <taxon>ecological metagenomes</taxon>
    </lineage>
</organism>
<evidence type="ECO:0000256" key="6">
    <source>
        <dbReference type="ARBA" id="ARBA00023163"/>
    </source>
</evidence>
<keyword evidence="2" id="KW-0547">Nucleotide-binding</keyword>
<dbReference type="GO" id="GO:0005524">
    <property type="term" value="F:ATP binding"/>
    <property type="evidence" value="ECO:0007669"/>
    <property type="project" value="UniProtKB-KW"/>
</dbReference>
<dbReference type="AlphaFoldDB" id="A0A3B0ZAW5"/>
<dbReference type="Pfam" id="PF03477">
    <property type="entry name" value="ATP-cone"/>
    <property type="match status" value="1"/>
</dbReference>
<reference evidence="9" key="1">
    <citation type="submission" date="2018-06" db="EMBL/GenBank/DDBJ databases">
        <authorList>
            <person name="Zhirakovskaya E."/>
        </authorList>
    </citation>
    <scope>NUCLEOTIDE SEQUENCE</scope>
</reference>
<accession>A0A3B0ZAW5</accession>
<dbReference type="EMBL" id="UOFN01000083">
    <property type="protein sequence ID" value="VAW77836.1"/>
    <property type="molecule type" value="Genomic_DNA"/>
</dbReference>
<keyword evidence="5" id="KW-0238">DNA-binding</keyword>
<dbReference type="NCBIfam" id="TIGR00244">
    <property type="entry name" value="transcriptional regulator NrdR"/>
    <property type="match status" value="1"/>
</dbReference>
<gene>
    <name evidence="9" type="ORF">MNBD_GAMMA15-26</name>
</gene>
<evidence type="ECO:0000256" key="5">
    <source>
        <dbReference type="ARBA" id="ARBA00023125"/>
    </source>
</evidence>
<keyword evidence="4" id="KW-0805">Transcription regulation</keyword>
<dbReference type="GO" id="GO:0045892">
    <property type="term" value="P:negative regulation of DNA-templated transcription"/>
    <property type="evidence" value="ECO:0007669"/>
    <property type="project" value="InterPro"/>
</dbReference>
<feature type="compositionally biased region" description="Basic and acidic residues" evidence="7">
    <location>
        <begin position="145"/>
        <end position="159"/>
    </location>
</feature>
<keyword evidence="3" id="KW-0067">ATP-binding</keyword>
<dbReference type="GO" id="GO:0008270">
    <property type="term" value="F:zinc ion binding"/>
    <property type="evidence" value="ECO:0007669"/>
    <property type="project" value="InterPro"/>
</dbReference>
<evidence type="ECO:0000256" key="4">
    <source>
        <dbReference type="ARBA" id="ARBA00023015"/>
    </source>
</evidence>
<protein>
    <submittedName>
        <fullName evidence="9">Ribonucleotide reductase transcriptional regulator NrdR</fullName>
    </submittedName>
</protein>
<evidence type="ECO:0000256" key="2">
    <source>
        <dbReference type="ARBA" id="ARBA00022741"/>
    </source>
</evidence>
<proteinExistence type="inferred from homology"/>
<evidence type="ECO:0000256" key="1">
    <source>
        <dbReference type="ARBA" id="ARBA00022491"/>
    </source>
</evidence>
<dbReference type="PANTHER" id="PTHR30455:SF2">
    <property type="entry name" value="TRANSCRIPTIONAL REPRESSOR NRDR"/>
    <property type="match status" value="1"/>
</dbReference>
<dbReference type="HAMAP" id="MF_00440">
    <property type="entry name" value="NrdR"/>
    <property type="match status" value="1"/>
</dbReference>
<sequence>MRCPFCGNMDTKVIDSRLAGEGMQVRRRRECIACADRFTTYESPELLMPRIIKSDGTREPFNEDKLLTGVLRALEKRPVDTESVEAGIGRIQHRLQACGEREIPSRQLGEWVMDELRSLDQVAYVRFASVYRSFQDVSEFRDEIERLEQGPTPEEKRDQMPLLPDDDDSAPNA</sequence>
<keyword evidence="1" id="KW-0678">Repressor</keyword>
<evidence type="ECO:0000256" key="7">
    <source>
        <dbReference type="SAM" id="MobiDB-lite"/>
    </source>
</evidence>
<feature type="region of interest" description="Disordered" evidence="7">
    <location>
        <begin position="145"/>
        <end position="173"/>
    </location>
</feature>
<dbReference type="PANTHER" id="PTHR30455">
    <property type="entry name" value="TRANSCRIPTIONAL REPRESSOR NRDR"/>
    <property type="match status" value="1"/>
</dbReference>
<dbReference type="GO" id="GO:0003677">
    <property type="term" value="F:DNA binding"/>
    <property type="evidence" value="ECO:0007669"/>
    <property type="project" value="UniProtKB-KW"/>
</dbReference>
<evidence type="ECO:0000256" key="3">
    <source>
        <dbReference type="ARBA" id="ARBA00022840"/>
    </source>
</evidence>
<keyword evidence="6" id="KW-0804">Transcription</keyword>
<name>A0A3B0ZAW5_9ZZZZ</name>
<dbReference type="InterPro" id="IPR005144">
    <property type="entry name" value="ATP-cone_dom"/>
</dbReference>
<feature type="compositionally biased region" description="Acidic residues" evidence="7">
    <location>
        <begin position="164"/>
        <end position="173"/>
    </location>
</feature>